<evidence type="ECO:0000256" key="1">
    <source>
        <dbReference type="ARBA" id="ARBA00004196"/>
    </source>
</evidence>
<dbReference type="SUPFAM" id="SSF53850">
    <property type="entry name" value="Periplasmic binding protein-like II"/>
    <property type="match status" value="1"/>
</dbReference>
<dbReference type="PROSITE" id="PS51257">
    <property type="entry name" value="PROKAR_LIPOPROTEIN"/>
    <property type="match status" value="1"/>
</dbReference>
<name>A0A5B8M6R3_9MICO</name>
<evidence type="ECO:0000256" key="5">
    <source>
        <dbReference type="SAM" id="SignalP"/>
    </source>
</evidence>
<reference evidence="6 7" key="1">
    <citation type="submission" date="2019-07" db="EMBL/GenBank/DDBJ databases">
        <title>Full genome sequence of Humibacter sp. WJ7-1.</title>
        <authorList>
            <person name="Im W.-T."/>
        </authorList>
    </citation>
    <scope>NUCLEOTIDE SEQUENCE [LARGE SCALE GENOMIC DNA]</scope>
    <source>
        <strain evidence="6 7">WJ7-1</strain>
    </source>
</reference>
<dbReference type="RefSeq" id="WP_146321708.1">
    <property type="nucleotide sequence ID" value="NZ_CP042305.1"/>
</dbReference>
<evidence type="ECO:0000256" key="3">
    <source>
        <dbReference type="ARBA" id="ARBA00022448"/>
    </source>
</evidence>
<gene>
    <name evidence="6" type="ORF">FPZ11_13715</name>
</gene>
<comment type="similarity">
    <text evidence="2">Belongs to the bacterial solute-binding protein 1 family.</text>
</comment>
<dbReference type="GO" id="GO:0030313">
    <property type="term" value="C:cell envelope"/>
    <property type="evidence" value="ECO:0007669"/>
    <property type="project" value="UniProtKB-SubCell"/>
</dbReference>
<dbReference type="EMBL" id="CP042305">
    <property type="protein sequence ID" value="QDZ15674.1"/>
    <property type="molecule type" value="Genomic_DNA"/>
</dbReference>
<keyword evidence="4 5" id="KW-0732">Signal</keyword>
<accession>A0A5B8M6R3</accession>
<comment type="subcellular location">
    <subcellularLocation>
        <location evidence="1">Cell envelope</location>
    </subcellularLocation>
</comment>
<sequence length="448" mass="46788">MKRSRTVLAAAVASVALAALAGCSSGTPSSGDSGGKVTVSFRTWDTNAAAAYKTSFAEFHKKNPDITVKVDVVPWANYFTKLRTDIAGGSADDIFWINGSSYNSYASNGDLIDINKMYGSDFSTVKKTWVSGVVDQFTQDGSLWGVPQTSDGGIALYYNEDLLKAAGLSESDISKLTWSPDGGGDTLLSVAKKLTKDSSGKTADQAGFNGSSLAQYGYGASQDLQAQFLPFVGSNGGTYQTKDGKFTFTNPKTVEAVQYIVDLINKYHVAPSAADTNTNGNFTLDAFTQGKEALFQSGLYNLANVQSAVKFHWGVVMQPAGPAGAVSVSNGIAAVGNAKSSHLAATEKVLKWIATKEGNSPIGASGANLPAVTAAQQVYFDYWKGKDVDVSPFFDVIKENPTIPAPIGANYNAASTAAGPFINSVFLGQVPVAQGLKSANTAANAVVG</sequence>
<feature type="signal peptide" evidence="5">
    <location>
        <begin position="1"/>
        <end position="21"/>
    </location>
</feature>
<feature type="chain" id="PRO_5038970049" evidence="5">
    <location>
        <begin position="22"/>
        <end position="448"/>
    </location>
</feature>
<evidence type="ECO:0000256" key="4">
    <source>
        <dbReference type="ARBA" id="ARBA00022729"/>
    </source>
</evidence>
<dbReference type="Gene3D" id="3.40.190.10">
    <property type="entry name" value="Periplasmic binding protein-like II"/>
    <property type="match status" value="1"/>
</dbReference>
<keyword evidence="7" id="KW-1185">Reference proteome</keyword>
<dbReference type="AlphaFoldDB" id="A0A5B8M6R3"/>
<dbReference type="CDD" id="cd13585">
    <property type="entry name" value="PBP2_TMBP_like"/>
    <property type="match status" value="1"/>
</dbReference>
<dbReference type="KEGG" id="huw:FPZ11_13715"/>
<dbReference type="PANTHER" id="PTHR43649">
    <property type="entry name" value="ARABINOSE-BINDING PROTEIN-RELATED"/>
    <property type="match status" value="1"/>
</dbReference>
<dbReference type="Proteomes" id="UP000320216">
    <property type="component" value="Chromosome"/>
</dbReference>
<dbReference type="OrthoDB" id="1650177at2"/>
<proteinExistence type="inferred from homology"/>
<dbReference type="Pfam" id="PF01547">
    <property type="entry name" value="SBP_bac_1"/>
    <property type="match status" value="1"/>
</dbReference>
<evidence type="ECO:0000313" key="7">
    <source>
        <dbReference type="Proteomes" id="UP000320216"/>
    </source>
</evidence>
<organism evidence="6 7">
    <name type="scientific">Humibacter ginsenosidimutans</name>
    <dbReference type="NCBI Taxonomy" id="2599293"/>
    <lineage>
        <taxon>Bacteria</taxon>
        <taxon>Bacillati</taxon>
        <taxon>Actinomycetota</taxon>
        <taxon>Actinomycetes</taxon>
        <taxon>Micrococcales</taxon>
        <taxon>Microbacteriaceae</taxon>
        <taxon>Humibacter</taxon>
    </lineage>
</organism>
<protein>
    <submittedName>
        <fullName evidence="6">Sugar ABC transporter substrate-binding protein</fullName>
    </submittedName>
</protein>
<dbReference type="InterPro" id="IPR050490">
    <property type="entry name" value="Bact_solute-bd_prot1"/>
</dbReference>
<evidence type="ECO:0000256" key="2">
    <source>
        <dbReference type="ARBA" id="ARBA00008520"/>
    </source>
</evidence>
<evidence type="ECO:0000313" key="6">
    <source>
        <dbReference type="EMBL" id="QDZ15674.1"/>
    </source>
</evidence>
<dbReference type="PANTHER" id="PTHR43649:SF31">
    <property type="entry name" value="SN-GLYCEROL-3-PHOSPHATE-BINDING PERIPLASMIC PROTEIN UGPB"/>
    <property type="match status" value="1"/>
</dbReference>
<dbReference type="InterPro" id="IPR006059">
    <property type="entry name" value="SBP"/>
</dbReference>
<keyword evidence="3" id="KW-0813">Transport</keyword>